<dbReference type="Gene3D" id="3.30.559.10">
    <property type="entry name" value="Chloramphenicol acetyltransferase-like domain"/>
    <property type="match status" value="1"/>
</dbReference>
<gene>
    <name evidence="1" type="ORF">PSYPI_47031</name>
</gene>
<feature type="non-terminal residue" evidence="1">
    <location>
        <position position="1"/>
    </location>
</feature>
<dbReference type="AlphaFoldDB" id="F3GR36"/>
<name>F3GR36_PSESJ</name>
<reference evidence="1 2" key="1">
    <citation type="journal article" date="2011" name="PLoS Pathog.">
        <title>Dynamic evolution of pathogenicity revealed by sequencing and comparative genomics of 19 Pseudomonas syringae isolates.</title>
        <authorList>
            <person name="Baltrus D.A."/>
            <person name="Nishimura M.T."/>
            <person name="Romanchuk A."/>
            <person name="Chang J.H."/>
            <person name="Mukhtar M.S."/>
            <person name="Cherkis K."/>
            <person name="Roach J."/>
            <person name="Grant S.R."/>
            <person name="Jones C.D."/>
            <person name="Dangl J.L."/>
        </authorList>
    </citation>
    <scope>NUCLEOTIDE SEQUENCE [LARGE SCALE GENOMIC DNA]</scope>
    <source>
        <strain evidence="1 2">1704B</strain>
    </source>
</reference>
<proteinExistence type="predicted"/>
<keyword evidence="2" id="KW-1185">Reference proteome</keyword>
<comment type="caution">
    <text evidence="1">The sequence shown here is derived from an EMBL/GenBank/DDBJ whole genome shotgun (WGS) entry which is preliminary data.</text>
</comment>
<dbReference type="Proteomes" id="UP000004986">
    <property type="component" value="Unassembled WGS sequence"/>
</dbReference>
<dbReference type="HOGENOM" id="CLU_3244267_0_0_6"/>
<evidence type="ECO:0000313" key="2">
    <source>
        <dbReference type="Proteomes" id="UP000004986"/>
    </source>
</evidence>
<dbReference type="InterPro" id="IPR023213">
    <property type="entry name" value="CAT-like_dom_sf"/>
</dbReference>
<sequence length="43" mass="4643">PATAEQSRLWLMQQRTPQATAYNVPIILHLAAGVELNALADAV</sequence>
<feature type="non-terminal residue" evidence="1">
    <location>
        <position position="43"/>
    </location>
</feature>
<dbReference type="EMBL" id="AEAI01004390">
    <property type="protein sequence ID" value="EGH49539.1"/>
    <property type="molecule type" value="Genomic_DNA"/>
</dbReference>
<evidence type="ECO:0000313" key="1">
    <source>
        <dbReference type="EMBL" id="EGH49539.1"/>
    </source>
</evidence>
<organism evidence="1 2">
    <name type="scientific">Pseudomonas syringae pv. pisi str. 1704B</name>
    <dbReference type="NCBI Taxonomy" id="629263"/>
    <lineage>
        <taxon>Bacteria</taxon>
        <taxon>Pseudomonadati</taxon>
        <taxon>Pseudomonadota</taxon>
        <taxon>Gammaproteobacteria</taxon>
        <taxon>Pseudomonadales</taxon>
        <taxon>Pseudomonadaceae</taxon>
        <taxon>Pseudomonas</taxon>
        <taxon>Pseudomonas syringae</taxon>
    </lineage>
</organism>
<dbReference type="SUPFAM" id="SSF52777">
    <property type="entry name" value="CoA-dependent acyltransferases"/>
    <property type="match status" value="1"/>
</dbReference>
<accession>F3GR36</accession>
<protein>
    <submittedName>
        <fullName evidence="1">Amino acid adenylation</fullName>
    </submittedName>
</protein>